<proteinExistence type="predicted"/>
<keyword evidence="1" id="KW-0472">Membrane</keyword>
<dbReference type="Pfam" id="PF07331">
    <property type="entry name" value="TctB"/>
    <property type="match status" value="1"/>
</dbReference>
<gene>
    <name evidence="3" type="ORF">BjapCC829_48215</name>
</gene>
<name>A0ABY3R2C2_9BRAD</name>
<reference evidence="3" key="1">
    <citation type="submission" date="2021-11" db="EMBL/GenBank/DDBJ databases">
        <title>Australian commercial rhizobial inoculants.</title>
        <authorList>
            <person name="Kohlmeier M.G."/>
            <person name="O'Hara G.W."/>
            <person name="Colombi E."/>
            <person name="Ramsay J.P."/>
            <person name="Terpolilli J."/>
        </authorList>
    </citation>
    <scope>NUCLEOTIDE SEQUENCE</scope>
    <source>
        <strain evidence="3">CC829</strain>
        <plasmid evidence="3">pCC829_2</plasmid>
    </source>
</reference>
<keyword evidence="3" id="KW-0614">Plasmid</keyword>
<sequence>MPITLRKKDFYAGLLMVLLGAGIGLNSTTYSLGTFAHMGPGMFPFMLGVMMVIVGALIFVTGLATPLEEGERILPAAMEWRGWACILAGPLMFVLFGVYFGMAAATFMCVFVSALGDRTATVRGSAVLAAVVTVAGCLLFSYVLRVPFPLYRWGF</sequence>
<evidence type="ECO:0000259" key="2">
    <source>
        <dbReference type="Pfam" id="PF07331"/>
    </source>
</evidence>
<dbReference type="RefSeq" id="WP_231145880.1">
    <property type="nucleotide sequence ID" value="NZ_CP088102.1"/>
</dbReference>
<keyword evidence="1" id="KW-1133">Transmembrane helix</keyword>
<evidence type="ECO:0000256" key="1">
    <source>
        <dbReference type="SAM" id="Phobius"/>
    </source>
</evidence>
<geneLocation type="plasmid" evidence="3 4">
    <name>pCC829_2</name>
</geneLocation>
<dbReference type="Proteomes" id="UP001430990">
    <property type="component" value="Plasmid pCC829_2"/>
</dbReference>
<protein>
    <submittedName>
        <fullName evidence="3">Tripartite tricarboxylate transporter TctB family protein</fullName>
    </submittedName>
</protein>
<feature type="transmembrane region" description="Helical" evidence="1">
    <location>
        <begin position="126"/>
        <end position="144"/>
    </location>
</feature>
<feature type="transmembrane region" description="Helical" evidence="1">
    <location>
        <begin position="85"/>
        <end position="114"/>
    </location>
</feature>
<keyword evidence="1" id="KW-0812">Transmembrane</keyword>
<feature type="transmembrane region" description="Helical" evidence="1">
    <location>
        <begin position="12"/>
        <end position="33"/>
    </location>
</feature>
<evidence type="ECO:0000313" key="4">
    <source>
        <dbReference type="Proteomes" id="UP001430990"/>
    </source>
</evidence>
<organism evidence="3 4">
    <name type="scientific">Bradyrhizobium barranii</name>
    <dbReference type="NCBI Taxonomy" id="2992140"/>
    <lineage>
        <taxon>Bacteria</taxon>
        <taxon>Pseudomonadati</taxon>
        <taxon>Pseudomonadota</taxon>
        <taxon>Alphaproteobacteria</taxon>
        <taxon>Hyphomicrobiales</taxon>
        <taxon>Nitrobacteraceae</taxon>
        <taxon>Bradyrhizobium</taxon>
    </lineage>
</organism>
<feature type="transmembrane region" description="Helical" evidence="1">
    <location>
        <begin position="45"/>
        <end position="64"/>
    </location>
</feature>
<dbReference type="EMBL" id="CP088102">
    <property type="protein sequence ID" value="UFW92063.1"/>
    <property type="molecule type" value="Genomic_DNA"/>
</dbReference>
<keyword evidence="4" id="KW-1185">Reference proteome</keyword>
<feature type="domain" description="DUF1468" evidence="2">
    <location>
        <begin position="12"/>
        <end position="149"/>
    </location>
</feature>
<dbReference type="InterPro" id="IPR009936">
    <property type="entry name" value="DUF1468"/>
</dbReference>
<accession>A0ABY3R2C2</accession>
<evidence type="ECO:0000313" key="3">
    <source>
        <dbReference type="EMBL" id="UFW92063.1"/>
    </source>
</evidence>